<evidence type="ECO:0000313" key="3">
    <source>
        <dbReference type="Proteomes" id="UP000186601"/>
    </source>
</evidence>
<keyword evidence="3" id="KW-1185">Reference proteome</keyword>
<gene>
    <name evidence="2" type="ORF">PHLCEN_2v2557</name>
</gene>
<protein>
    <submittedName>
        <fullName evidence="2">Uncharacterized protein</fullName>
    </submittedName>
</protein>
<accession>A0A2R6RLP4</accession>
<organism evidence="2 3">
    <name type="scientific">Hermanssonia centrifuga</name>
    <dbReference type="NCBI Taxonomy" id="98765"/>
    <lineage>
        <taxon>Eukaryota</taxon>
        <taxon>Fungi</taxon>
        <taxon>Dikarya</taxon>
        <taxon>Basidiomycota</taxon>
        <taxon>Agaricomycotina</taxon>
        <taxon>Agaricomycetes</taxon>
        <taxon>Polyporales</taxon>
        <taxon>Meruliaceae</taxon>
        <taxon>Hermanssonia</taxon>
    </lineage>
</organism>
<evidence type="ECO:0000313" key="2">
    <source>
        <dbReference type="EMBL" id="PSS30932.1"/>
    </source>
</evidence>
<dbReference type="EMBL" id="MLYV02000233">
    <property type="protein sequence ID" value="PSS30932.1"/>
    <property type="molecule type" value="Genomic_DNA"/>
</dbReference>
<dbReference type="Proteomes" id="UP000186601">
    <property type="component" value="Unassembled WGS sequence"/>
</dbReference>
<name>A0A2R6RLP4_9APHY</name>
<evidence type="ECO:0000256" key="1">
    <source>
        <dbReference type="SAM" id="MobiDB-lite"/>
    </source>
</evidence>
<reference evidence="2 3" key="1">
    <citation type="submission" date="2018-02" db="EMBL/GenBank/DDBJ databases">
        <title>Genome sequence of the basidiomycete white-rot fungus Phlebia centrifuga.</title>
        <authorList>
            <person name="Granchi Z."/>
            <person name="Peng M."/>
            <person name="de Vries R.P."/>
            <person name="Hilden K."/>
            <person name="Makela M.R."/>
            <person name="Grigoriev I."/>
            <person name="Riley R."/>
        </authorList>
    </citation>
    <scope>NUCLEOTIDE SEQUENCE [LARGE SCALE GENOMIC DNA]</scope>
    <source>
        <strain evidence="2 3">FBCC195</strain>
    </source>
</reference>
<sequence>MSAHETPSNKAAAITQQDWAQIDNALEDMNIVKGDDSPETTLAVSNAPPAMFGATGPM</sequence>
<proteinExistence type="predicted"/>
<dbReference type="AlphaFoldDB" id="A0A2R6RLP4"/>
<comment type="caution">
    <text evidence="2">The sequence shown here is derived from an EMBL/GenBank/DDBJ whole genome shotgun (WGS) entry which is preliminary data.</text>
</comment>
<feature type="region of interest" description="Disordered" evidence="1">
    <location>
        <begin position="34"/>
        <end position="58"/>
    </location>
</feature>